<evidence type="ECO:0000256" key="2">
    <source>
        <dbReference type="ARBA" id="ARBA00022676"/>
    </source>
</evidence>
<dbReference type="Gene3D" id="3.30.720.50">
    <property type="match status" value="1"/>
</dbReference>
<dbReference type="PROSITE" id="PS51059">
    <property type="entry name" value="PARP_CATALYTIC"/>
    <property type="match status" value="1"/>
</dbReference>
<keyword evidence="3 6" id="KW-0808">Transferase</keyword>
<protein>
    <recommendedName>
        <fullName evidence="6">Poly [ADP-ribose] polymerase</fullName>
        <shortName evidence="6">PARP</shortName>
        <ecNumber evidence="6">2.4.2.-</ecNumber>
    </recommendedName>
</protein>
<dbReference type="InterPro" id="IPR012317">
    <property type="entry name" value="Poly(ADP-ribose)pol_cat_dom"/>
</dbReference>
<dbReference type="InterPro" id="IPR002589">
    <property type="entry name" value="Macro_dom"/>
</dbReference>
<dbReference type="Pfam" id="PF00644">
    <property type="entry name" value="PARP"/>
    <property type="match status" value="1"/>
</dbReference>
<evidence type="ECO:0000313" key="10">
    <source>
        <dbReference type="Proteomes" id="UP000225706"/>
    </source>
</evidence>
<evidence type="ECO:0000313" key="9">
    <source>
        <dbReference type="EMBL" id="PFX22177.1"/>
    </source>
</evidence>
<dbReference type="InterPro" id="IPR043472">
    <property type="entry name" value="Macro_dom-like"/>
</dbReference>
<dbReference type="GO" id="GO:0010629">
    <property type="term" value="P:negative regulation of gene expression"/>
    <property type="evidence" value="ECO:0007669"/>
    <property type="project" value="TreeGrafter"/>
</dbReference>
<comment type="caution">
    <text evidence="9">The sequence shown here is derived from an EMBL/GenBank/DDBJ whole genome shotgun (WGS) entry which is preliminary data.</text>
</comment>
<dbReference type="PANTHER" id="PTHR14453:SF67">
    <property type="entry name" value="POLY [ADP-RIBOSE] POLYMERASE"/>
    <property type="match status" value="1"/>
</dbReference>
<reference evidence="10" key="1">
    <citation type="journal article" date="2017" name="bioRxiv">
        <title>Comparative analysis of the genomes of Stylophora pistillata and Acropora digitifera provides evidence for extensive differences between species of corals.</title>
        <authorList>
            <person name="Voolstra C.R."/>
            <person name="Li Y."/>
            <person name="Liew Y.J."/>
            <person name="Baumgarten S."/>
            <person name="Zoccola D."/>
            <person name="Flot J.-F."/>
            <person name="Tambutte S."/>
            <person name="Allemand D."/>
            <person name="Aranda M."/>
        </authorList>
    </citation>
    <scope>NUCLEOTIDE SEQUENCE [LARGE SCALE GENOMIC DNA]</scope>
</reference>
<dbReference type="AlphaFoldDB" id="A0A2B4S0T0"/>
<evidence type="ECO:0000256" key="6">
    <source>
        <dbReference type="RuleBase" id="RU362114"/>
    </source>
</evidence>
<keyword evidence="5" id="KW-0539">Nucleus</keyword>
<evidence type="ECO:0000256" key="1">
    <source>
        <dbReference type="ARBA" id="ARBA00004123"/>
    </source>
</evidence>
<dbReference type="Pfam" id="PF02825">
    <property type="entry name" value="WWE"/>
    <property type="match status" value="1"/>
</dbReference>
<proteinExistence type="predicted"/>
<dbReference type="GO" id="GO:0003950">
    <property type="term" value="F:NAD+ poly-ADP-ribosyltransferase activity"/>
    <property type="evidence" value="ECO:0007669"/>
    <property type="project" value="UniProtKB-UniRule"/>
</dbReference>
<dbReference type="InterPro" id="IPR052056">
    <property type="entry name" value="Mono-ARTD/PARP"/>
</dbReference>
<feature type="domain" description="Macro" evidence="8">
    <location>
        <begin position="39"/>
        <end position="221"/>
    </location>
</feature>
<keyword evidence="10" id="KW-1185">Reference proteome</keyword>
<dbReference type="CDD" id="cd01439">
    <property type="entry name" value="TCCD_inducible_PARP_like"/>
    <property type="match status" value="1"/>
</dbReference>
<dbReference type="Gene3D" id="3.40.220.10">
    <property type="entry name" value="Leucine Aminopeptidase, subunit E, domain 1"/>
    <property type="match status" value="1"/>
</dbReference>
<feature type="domain" description="PARP catalytic" evidence="7">
    <location>
        <begin position="453"/>
        <end position="651"/>
    </location>
</feature>
<dbReference type="SUPFAM" id="SSF56399">
    <property type="entry name" value="ADP-ribosylation"/>
    <property type="match status" value="1"/>
</dbReference>
<evidence type="ECO:0000259" key="8">
    <source>
        <dbReference type="PROSITE" id="PS51154"/>
    </source>
</evidence>
<dbReference type="FunFam" id="3.90.228.10:FF:000008">
    <property type="entry name" value="Poly [ADP-ribose] polymerase"/>
    <property type="match status" value="1"/>
</dbReference>
<organism evidence="9 10">
    <name type="scientific">Stylophora pistillata</name>
    <name type="common">Smooth cauliflower coral</name>
    <dbReference type="NCBI Taxonomy" id="50429"/>
    <lineage>
        <taxon>Eukaryota</taxon>
        <taxon>Metazoa</taxon>
        <taxon>Cnidaria</taxon>
        <taxon>Anthozoa</taxon>
        <taxon>Hexacorallia</taxon>
        <taxon>Scleractinia</taxon>
        <taxon>Astrocoeniina</taxon>
        <taxon>Pocilloporidae</taxon>
        <taxon>Stylophora</taxon>
    </lineage>
</organism>
<evidence type="ECO:0000256" key="3">
    <source>
        <dbReference type="ARBA" id="ARBA00022679"/>
    </source>
</evidence>
<dbReference type="GO" id="GO:0003714">
    <property type="term" value="F:transcription corepressor activity"/>
    <property type="evidence" value="ECO:0007669"/>
    <property type="project" value="TreeGrafter"/>
</dbReference>
<evidence type="ECO:0000259" key="7">
    <source>
        <dbReference type="PROSITE" id="PS51059"/>
    </source>
</evidence>
<dbReference type="Pfam" id="PF01661">
    <property type="entry name" value="Macro"/>
    <property type="match status" value="1"/>
</dbReference>
<dbReference type="STRING" id="50429.A0A2B4S0T0"/>
<dbReference type="EMBL" id="LSMT01000248">
    <property type="protein sequence ID" value="PFX22177.1"/>
    <property type="molecule type" value="Genomic_DNA"/>
</dbReference>
<dbReference type="Proteomes" id="UP000225706">
    <property type="component" value="Unassembled WGS sequence"/>
</dbReference>
<sequence length="651" mass="73356">MEDFFLTTVLILQMGSPEVVDENVWRERSWKRTFHELSEDSSRSTWIKNTQICVCMGDVTKEMTDSLLIMNTNTLELKKGGQLNKDIDRTAGPSVRKECKRIISRDGAQLPGNIVMTGAGDLPCKNLIHVIAYPGSPQILDLQMGVKMGLKFADERGMGSIVLPAIGVGAMGLSPTNSARVLTRAILSFLESPPRTIREIRIVLFNESLFSTFHDEMKNEFAPIQALEGFFPLSMPPKEEDCITAMTPLDVAFHEGYGNTPPIATAEFRVYGKDKKCVTTVMNSLRGKFVKYCTVQKVTHQEVPRLIQSCWAWLRHLGSKHDTDLKKDEHNSTIVVSGNWDDVCLVVSCIRQKIDRLIENQQELEKRKLMAQYVQWHYVILDREIAVNEKVSSTIEEAWTKKQDGVAFCMSNNTYKVDFKSMTVVSSDMKYPPLRLSRKLHTETGVVTPDSWSTQPYFADGKPVPVTMFPLPEMEYQSVANMFYSTGGAGTIVRIDRVQNPCLYTQYITYKQDVEQKNSRSGRIVRNELQLFHGTKGSNVSAINRHGFNRTFAGTTHGAVFGNGVYFASRASYSKGYTAPDSNGLRHMYLARVVVGFYTLGQRGLLVPPAIPCHEPEVLFDSVVDNTENPTVFVVFRDAQCYPEYLITFKT</sequence>
<dbReference type="OrthoDB" id="6133115at2759"/>
<dbReference type="GO" id="GO:0005634">
    <property type="term" value="C:nucleus"/>
    <property type="evidence" value="ECO:0007669"/>
    <property type="project" value="UniProtKB-SubCell"/>
</dbReference>
<evidence type="ECO:0000256" key="5">
    <source>
        <dbReference type="ARBA" id="ARBA00023242"/>
    </source>
</evidence>
<dbReference type="Gene3D" id="3.90.228.10">
    <property type="match status" value="1"/>
</dbReference>
<dbReference type="InterPro" id="IPR004170">
    <property type="entry name" value="WWE_dom"/>
</dbReference>
<accession>A0A2B4S0T0</accession>
<keyword evidence="4 6" id="KW-0520">NAD</keyword>
<name>A0A2B4S0T0_STYPI</name>
<dbReference type="PROSITE" id="PS51154">
    <property type="entry name" value="MACRO"/>
    <property type="match status" value="1"/>
</dbReference>
<dbReference type="GO" id="GO:0005737">
    <property type="term" value="C:cytoplasm"/>
    <property type="evidence" value="ECO:0007669"/>
    <property type="project" value="TreeGrafter"/>
</dbReference>
<dbReference type="EC" id="2.4.2.-" evidence="6"/>
<gene>
    <name evidence="9" type="primary">PARP14</name>
    <name evidence="9" type="ORF">AWC38_SpisGene13311</name>
</gene>
<dbReference type="SUPFAM" id="SSF52949">
    <property type="entry name" value="Macro domain-like"/>
    <property type="match status" value="1"/>
</dbReference>
<evidence type="ECO:0000256" key="4">
    <source>
        <dbReference type="ARBA" id="ARBA00023027"/>
    </source>
</evidence>
<comment type="subcellular location">
    <subcellularLocation>
        <location evidence="1">Nucleus</location>
    </subcellularLocation>
</comment>
<keyword evidence="2 6" id="KW-0328">Glycosyltransferase</keyword>
<dbReference type="InterPro" id="IPR037197">
    <property type="entry name" value="WWE_dom_sf"/>
</dbReference>
<dbReference type="SMART" id="SM00506">
    <property type="entry name" value="A1pp"/>
    <property type="match status" value="1"/>
</dbReference>
<dbReference type="SUPFAM" id="SSF117839">
    <property type="entry name" value="WWE domain"/>
    <property type="match status" value="1"/>
</dbReference>
<dbReference type="PANTHER" id="PTHR14453">
    <property type="entry name" value="PARP/ZINC FINGER CCCH TYPE DOMAIN CONTAINING PROTEIN"/>
    <property type="match status" value="1"/>
</dbReference>